<dbReference type="SUPFAM" id="SSF101288">
    <property type="entry name" value="L27 domain"/>
    <property type="match status" value="1"/>
</dbReference>
<dbReference type="InterPro" id="IPR015143">
    <property type="entry name" value="L27_1"/>
</dbReference>
<dbReference type="PROSITE" id="PS51022">
    <property type="entry name" value="L27"/>
    <property type="match status" value="1"/>
</dbReference>
<name>B4IE18_DROSE</name>
<dbReference type="PhylomeDB" id="B4IE18"/>
<evidence type="ECO:0000313" key="4">
    <source>
        <dbReference type="Proteomes" id="UP000001292"/>
    </source>
</evidence>
<proteinExistence type="predicted"/>
<feature type="region of interest" description="Disordered" evidence="1">
    <location>
        <begin position="112"/>
        <end position="131"/>
    </location>
</feature>
<reference evidence="3 4" key="1">
    <citation type="journal article" date="2007" name="Nature">
        <title>Evolution of genes and genomes on the Drosophila phylogeny.</title>
        <authorList>
            <consortium name="Drosophila 12 Genomes Consortium"/>
            <person name="Clark A.G."/>
            <person name="Eisen M.B."/>
            <person name="Smith D.R."/>
            <person name="Bergman C.M."/>
            <person name="Oliver B."/>
            <person name="Markow T.A."/>
            <person name="Kaufman T.C."/>
            <person name="Kellis M."/>
            <person name="Gelbart W."/>
            <person name="Iyer V.N."/>
            <person name="Pollard D.A."/>
            <person name="Sackton T.B."/>
            <person name="Larracuente A.M."/>
            <person name="Singh N.D."/>
            <person name="Abad J.P."/>
            <person name="Abt D.N."/>
            <person name="Adryan B."/>
            <person name="Aguade M."/>
            <person name="Akashi H."/>
            <person name="Anderson W.W."/>
            <person name="Aquadro C.F."/>
            <person name="Ardell D.H."/>
            <person name="Arguello R."/>
            <person name="Artieri C.G."/>
            <person name="Barbash D.A."/>
            <person name="Barker D."/>
            <person name="Barsanti P."/>
            <person name="Batterham P."/>
            <person name="Batzoglou S."/>
            <person name="Begun D."/>
            <person name="Bhutkar A."/>
            <person name="Blanco E."/>
            <person name="Bosak S.A."/>
            <person name="Bradley R.K."/>
            <person name="Brand A.D."/>
            <person name="Brent M.R."/>
            <person name="Brooks A.N."/>
            <person name="Brown R.H."/>
            <person name="Butlin R.K."/>
            <person name="Caggese C."/>
            <person name="Calvi B.R."/>
            <person name="Bernardo de Carvalho A."/>
            <person name="Caspi A."/>
            <person name="Castrezana S."/>
            <person name="Celniker S.E."/>
            <person name="Chang J.L."/>
            <person name="Chapple C."/>
            <person name="Chatterji S."/>
            <person name="Chinwalla A."/>
            <person name="Civetta A."/>
            <person name="Clifton S.W."/>
            <person name="Comeron J.M."/>
            <person name="Costello J.C."/>
            <person name="Coyne J.A."/>
            <person name="Daub J."/>
            <person name="David R.G."/>
            <person name="Delcher A.L."/>
            <person name="Delehaunty K."/>
            <person name="Do C.B."/>
            <person name="Ebling H."/>
            <person name="Edwards K."/>
            <person name="Eickbush T."/>
            <person name="Evans J.D."/>
            <person name="Filipski A."/>
            <person name="Findeiss S."/>
            <person name="Freyhult E."/>
            <person name="Fulton L."/>
            <person name="Fulton R."/>
            <person name="Garcia A.C."/>
            <person name="Gardiner A."/>
            <person name="Garfield D.A."/>
            <person name="Garvin B.E."/>
            <person name="Gibson G."/>
            <person name="Gilbert D."/>
            <person name="Gnerre S."/>
            <person name="Godfrey J."/>
            <person name="Good R."/>
            <person name="Gotea V."/>
            <person name="Gravely B."/>
            <person name="Greenberg A.J."/>
            <person name="Griffiths-Jones S."/>
            <person name="Gross S."/>
            <person name="Guigo R."/>
            <person name="Gustafson E.A."/>
            <person name="Haerty W."/>
            <person name="Hahn M.W."/>
            <person name="Halligan D.L."/>
            <person name="Halpern A.L."/>
            <person name="Halter G.M."/>
            <person name="Han M.V."/>
            <person name="Heger A."/>
            <person name="Hillier L."/>
            <person name="Hinrichs A.S."/>
            <person name="Holmes I."/>
            <person name="Hoskins R.A."/>
            <person name="Hubisz M.J."/>
            <person name="Hultmark D."/>
            <person name="Huntley M.A."/>
            <person name="Jaffe D.B."/>
            <person name="Jagadeeshan S."/>
            <person name="Jeck W.R."/>
            <person name="Johnson J."/>
            <person name="Jones C.D."/>
            <person name="Jordan W.C."/>
            <person name="Karpen G.H."/>
            <person name="Kataoka E."/>
            <person name="Keightley P.D."/>
            <person name="Kheradpour P."/>
            <person name="Kirkness E.F."/>
            <person name="Koerich L.B."/>
            <person name="Kristiansen K."/>
            <person name="Kudrna D."/>
            <person name="Kulathinal R.J."/>
            <person name="Kumar S."/>
            <person name="Kwok R."/>
            <person name="Lander E."/>
            <person name="Langley C.H."/>
            <person name="Lapoint R."/>
            <person name="Lazzaro B.P."/>
            <person name="Lee S.J."/>
            <person name="Levesque L."/>
            <person name="Li R."/>
            <person name="Lin C.F."/>
            <person name="Lin M.F."/>
            <person name="Lindblad-Toh K."/>
            <person name="Llopart A."/>
            <person name="Long M."/>
            <person name="Low L."/>
            <person name="Lozovsky E."/>
            <person name="Lu J."/>
            <person name="Luo M."/>
            <person name="Machado C.A."/>
            <person name="Makalowski W."/>
            <person name="Marzo M."/>
            <person name="Matsuda M."/>
            <person name="Matzkin L."/>
            <person name="McAllister B."/>
            <person name="McBride C.S."/>
            <person name="McKernan B."/>
            <person name="McKernan K."/>
            <person name="Mendez-Lago M."/>
            <person name="Minx P."/>
            <person name="Mollenhauer M.U."/>
            <person name="Montooth K."/>
            <person name="Mount S.M."/>
            <person name="Mu X."/>
            <person name="Myers E."/>
            <person name="Negre B."/>
            <person name="Newfeld S."/>
            <person name="Nielsen R."/>
            <person name="Noor M.A."/>
            <person name="O'Grady P."/>
            <person name="Pachter L."/>
            <person name="Papaceit M."/>
            <person name="Parisi M.J."/>
            <person name="Parisi M."/>
            <person name="Parts L."/>
            <person name="Pedersen J.S."/>
            <person name="Pesole G."/>
            <person name="Phillippy A.M."/>
            <person name="Ponting C.P."/>
            <person name="Pop M."/>
            <person name="Porcelli D."/>
            <person name="Powell J.R."/>
            <person name="Prohaska S."/>
            <person name="Pruitt K."/>
            <person name="Puig M."/>
            <person name="Quesneville H."/>
            <person name="Ram K.R."/>
            <person name="Rand D."/>
            <person name="Rasmussen M.D."/>
            <person name="Reed L.K."/>
            <person name="Reenan R."/>
            <person name="Reily A."/>
            <person name="Remington K.A."/>
            <person name="Rieger T.T."/>
            <person name="Ritchie M.G."/>
            <person name="Robin C."/>
            <person name="Rogers Y.H."/>
            <person name="Rohde C."/>
            <person name="Rozas J."/>
            <person name="Rubenfield M.J."/>
            <person name="Ruiz A."/>
            <person name="Russo S."/>
            <person name="Salzberg S.L."/>
            <person name="Sanchez-Gracia A."/>
            <person name="Saranga D.J."/>
            <person name="Sato H."/>
            <person name="Schaeffer S.W."/>
            <person name="Schatz M.C."/>
            <person name="Schlenke T."/>
            <person name="Schwartz R."/>
            <person name="Segarra C."/>
            <person name="Singh R.S."/>
            <person name="Sirot L."/>
            <person name="Sirota M."/>
            <person name="Sisneros N.B."/>
            <person name="Smith C.D."/>
            <person name="Smith T.F."/>
            <person name="Spieth J."/>
            <person name="Stage D.E."/>
            <person name="Stark A."/>
            <person name="Stephan W."/>
            <person name="Strausberg R.L."/>
            <person name="Strempel S."/>
            <person name="Sturgill D."/>
            <person name="Sutton G."/>
            <person name="Sutton G.G."/>
            <person name="Tao W."/>
            <person name="Teichmann S."/>
            <person name="Tobari Y.N."/>
            <person name="Tomimura Y."/>
            <person name="Tsolas J.M."/>
            <person name="Valente V.L."/>
            <person name="Venter E."/>
            <person name="Venter J.C."/>
            <person name="Vicario S."/>
            <person name="Vieira F.G."/>
            <person name="Vilella A.J."/>
            <person name="Villasante A."/>
            <person name="Walenz B."/>
            <person name="Wang J."/>
            <person name="Wasserman M."/>
            <person name="Watts T."/>
            <person name="Wilson D."/>
            <person name="Wilson R.K."/>
            <person name="Wing R.A."/>
            <person name="Wolfner M.F."/>
            <person name="Wong A."/>
            <person name="Wong G.K."/>
            <person name="Wu C.I."/>
            <person name="Wu G."/>
            <person name="Yamamoto D."/>
            <person name="Yang H.P."/>
            <person name="Yang S.P."/>
            <person name="Yorke J.A."/>
            <person name="Yoshida K."/>
            <person name="Zdobnov E."/>
            <person name="Zhang P."/>
            <person name="Zhang Y."/>
            <person name="Zimin A.V."/>
            <person name="Baldwin J."/>
            <person name="Abdouelleil A."/>
            <person name="Abdulkadir J."/>
            <person name="Abebe A."/>
            <person name="Abera B."/>
            <person name="Abreu J."/>
            <person name="Acer S.C."/>
            <person name="Aftuck L."/>
            <person name="Alexander A."/>
            <person name="An P."/>
            <person name="Anderson E."/>
            <person name="Anderson S."/>
            <person name="Arachi H."/>
            <person name="Azer M."/>
            <person name="Bachantsang P."/>
            <person name="Barry A."/>
            <person name="Bayul T."/>
            <person name="Berlin A."/>
            <person name="Bessette D."/>
            <person name="Bloom T."/>
            <person name="Blye J."/>
            <person name="Boguslavskiy L."/>
            <person name="Bonnet C."/>
            <person name="Boukhgalter B."/>
            <person name="Bourzgui I."/>
            <person name="Brown A."/>
            <person name="Cahill P."/>
            <person name="Channer S."/>
            <person name="Cheshatsang Y."/>
            <person name="Chuda L."/>
            <person name="Citroen M."/>
            <person name="Collymore A."/>
            <person name="Cooke P."/>
            <person name="Costello M."/>
            <person name="D'Aco K."/>
            <person name="Daza R."/>
            <person name="De Haan G."/>
            <person name="DeGray S."/>
            <person name="DeMaso C."/>
            <person name="Dhargay N."/>
            <person name="Dooley K."/>
            <person name="Dooley E."/>
            <person name="Doricent M."/>
            <person name="Dorje P."/>
            <person name="Dorjee K."/>
            <person name="Dupes A."/>
            <person name="Elong R."/>
            <person name="Falk J."/>
            <person name="Farina A."/>
            <person name="Faro S."/>
            <person name="Ferguson D."/>
            <person name="Fisher S."/>
            <person name="Foley C.D."/>
            <person name="Franke A."/>
            <person name="Friedrich D."/>
            <person name="Gadbois L."/>
            <person name="Gearin G."/>
            <person name="Gearin C.R."/>
            <person name="Giannoukos G."/>
            <person name="Goode T."/>
            <person name="Graham J."/>
            <person name="Grandbois E."/>
            <person name="Grewal S."/>
            <person name="Gyaltsen K."/>
            <person name="Hafez N."/>
            <person name="Hagos B."/>
            <person name="Hall J."/>
            <person name="Henson C."/>
            <person name="Hollinger A."/>
            <person name="Honan T."/>
            <person name="Huard M.D."/>
            <person name="Hughes L."/>
            <person name="Hurhula B."/>
            <person name="Husby M.E."/>
            <person name="Kamat A."/>
            <person name="Kanga B."/>
            <person name="Kashin S."/>
            <person name="Khazanovich D."/>
            <person name="Kisner P."/>
            <person name="Lance K."/>
            <person name="Lara M."/>
            <person name="Lee W."/>
            <person name="Lennon N."/>
            <person name="Letendre F."/>
            <person name="LeVine R."/>
            <person name="Lipovsky A."/>
            <person name="Liu X."/>
            <person name="Liu J."/>
            <person name="Liu S."/>
            <person name="Lokyitsang T."/>
            <person name="Lokyitsang Y."/>
            <person name="Lubonja R."/>
            <person name="Lui A."/>
            <person name="MacDonald P."/>
            <person name="Magnisalis V."/>
            <person name="Maru K."/>
            <person name="Matthews C."/>
            <person name="McCusker W."/>
            <person name="McDonough S."/>
            <person name="Mehta T."/>
            <person name="Meldrim J."/>
            <person name="Meneus L."/>
            <person name="Mihai O."/>
            <person name="Mihalev A."/>
            <person name="Mihova T."/>
            <person name="Mittelman R."/>
            <person name="Mlenga V."/>
            <person name="Montmayeur A."/>
            <person name="Mulrain L."/>
            <person name="Navidi A."/>
            <person name="Naylor J."/>
            <person name="Negash T."/>
            <person name="Nguyen T."/>
            <person name="Nguyen N."/>
            <person name="Nicol R."/>
            <person name="Norbu C."/>
            <person name="Norbu N."/>
            <person name="Novod N."/>
            <person name="O'Neill B."/>
            <person name="Osman S."/>
            <person name="Markiewicz E."/>
            <person name="Oyono O.L."/>
            <person name="Patti C."/>
            <person name="Phunkhang P."/>
            <person name="Pierre F."/>
            <person name="Priest M."/>
            <person name="Raghuraman S."/>
            <person name="Rege F."/>
            <person name="Reyes R."/>
            <person name="Rise C."/>
            <person name="Rogov P."/>
            <person name="Ross K."/>
            <person name="Ryan E."/>
            <person name="Settipalli S."/>
            <person name="Shea T."/>
            <person name="Sherpa N."/>
            <person name="Shi L."/>
            <person name="Shih D."/>
            <person name="Sparrow T."/>
            <person name="Spaulding J."/>
            <person name="Stalker J."/>
            <person name="Stange-Thomann N."/>
            <person name="Stavropoulos S."/>
            <person name="Stone C."/>
            <person name="Strader C."/>
            <person name="Tesfaye S."/>
            <person name="Thomson T."/>
            <person name="Thoulutsang Y."/>
            <person name="Thoulutsang D."/>
            <person name="Topham K."/>
            <person name="Topping I."/>
            <person name="Tsamla T."/>
            <person name="Vassiliev H."/>
            <person name="Vo A."/>
            <person name="Wangchuk T."/>
            <person name="Wangdi T."/>
            <person name="Weiand M."/>
            <person name="Wilkinson J."/>
            <person name="Wilson A."/>
            <person name="Yadav S."/>
            <person name="Young G."/>
            <person name="Yu Q."/>
            <person name="Zembek L."/>
            <person name="Zhong D."/>
            <person name="Zimmer A."/>
            <person name="Zwirko Z."/>
            <person name="Jaffe D.B."/>
            <person name="Alvarez P."/>
            <person name="Brockman W."/>
            <person name="Butler J."/>
            <person name="Chin C."/>
            <person name="Gnerre S."/>
            <person name="Grabherr M."/>
            <person name="Kleber M."/>
            <person name="Mauceli E."/>
            <person name="MacCallum I."/>
        </authorList>
    </citation>
    <scope>NUCLEOTIDE SEQUENCE [LARGE SCALE GENOMIC DNA]</scope>
    <source>
        <strain evidence="4">Rob3c / Tucson 14021-0248.25</strain>
    </source>
</reference>
<feature type="domain" description="L27" evidence="2">
    <location>
        <begin position="300"/>
        <end position="360"/>
    </location>
</feature>
<feature type="region of interest" description="Disordered" evidence="1">
    <location>
        <begin position="235"/>
        <end position="275"/>
    </location>
</feature>
<dbReference type="SMART" id="SM00569">
    <property type="entry name" value="L27"/>
    <property type="match status" value="1"/>
</dbReference>
<dbReference type="SMR" id="B4IE18"/>
<feature type="region of interest" description="Disordered" evidence="1">
    <location>
        <begin position="171"/>
        <end position="190"/>
    </location>
</feature>
<feature type="compositionally biased region" description="Basic and acidic residues" evidence="1">
    <location>
        <begin position="171"/>
        <end position="182"/>
    </location>
</feature>
<dbReference type="OMA" id="RNCVYEL"/>
<feature type="region of interest" description="Disordered" evidence="1">
    <location>
        <begin position="1"/>
        <end position="64"/>
    </location>
</feature>
<evidence type="ECO:0000256" key="1">
    <source>
        <dbReference type="SAM" id="MobiDB-lite"/>
    </source>
</evidence>
<gene>
    <name evidence="3" type="primary">Dsec\GM11477</name>
    <name evidence="3" type="ORF">Dsec_GM11477</name>
</gene>
<dbReference type="Pfam" id="PF09058">
    <property type="entry name" value="L27_1"/>
    <property type="match status" value="1"/>
</dbReference>
<dbReference type="Gene3D" id="1.10.287.470">
    <property type="entry name" value="Helix hairpin bin"/>
    <property type="match status" value="1"/>
</dbReference>
<accession>B4IE18</accession>
<evidence type="ECO:0000313" key="3">
    <source>
        <dbReference type="EMBL" id="EDW45826.1"/>
    </source>
</evidence>
<sequence>MDSDTDSEREKSSDPNEGLLSSDDKTFHDDDEPAEDSSPADDEEEPEEEECLLPQKKAQIRCDQDQPPLVVLVQPSAEAIEVPEKIDETNPVAVATKASDMDGDSQLEAEHQMETVTEPDSKPPKCPTSLRDSVRESVECFYSAQDLLEYGHMLSSTSMVRTPDVESGYFEKSESDASRDEWEGPLSSSSGAARCRILSGISGLSVSSSSRHSAEGLRMELSRFRTMIETLERESLEKSQSELQLKAKSKPKPKPKQRSHVQDAAGESGSEQGSERGFWSTIFGQAGLGISQDEEERTADIQKAHRALELLEDYHARLSEPQDRALRIAIERVIRIFKSRLFQALLDIQEFYELTLLDDSKSIQQKTAETLQIATKWEKDGQAVKIADVSRICRIVDFKLLYI</sequence>
<protein>
    <submittedName>
        <fullName evidence="3">GM11477</fullName>
    </submittedName>
</protein>
<dbReference type="GO" id="GO:0030054">
    <property type="term" value="C:cell junction"/>
    <property type="evidence" value="ECO:0007669"/>
    <property type="project" value="UniProtKB-ARBA"/>
</dbReference>
<dbReference type="HOGENOM" id="CLU_034974_0_0_1"/>
<dbReference type="InterPro" id="IPR004172">
    <property type="entry name" value="L27_dom"/>
</dbReference>
<dbReference type="EMBL" id="CH480830">
    <property type="protein sequence ID" value="EDW45826.1"/>
    <property type="molecule type" value="Genomic_DNA"/>
</dbReference>
<dbReference type="STRING" id="7238.B4IE18"/>
<dbReference type="FunFam" id="1.10.287.470:FF:000001">
    <property type="entry name" value="Disks large 1 isoform X3"/>
    <property type="match status" value="1"/>
</dbReference>
<feature type="compositionally biased region" description="Acidic residues" evidence="1">
    <location>
        <begin position="29"/>
        <end position="51"/>
    </location>
</feature>
<dbReference type="Proteomes" id="UP000001292">
    <property type="component" value="Unassembled WGS sequence"/>
</dbReference>
<evidence type="ECO:0000259" key="2">
    <source>
        <dbReference type="PROSITE" id="PS51022"/>
    </source>
</evidence>
<feature type="compositionally biased region" description="Basic residues" evidence="1">
    <location>
        <begin position="247"/>
        <end position="259"/>
    </location>
</feature>
<dbReference type="AlphaFoldDB" id="B4IE18"/>
<dbReference type="InterPro" id="IPR036892">
    <property type="entry name" value="L27_dom_sf"/>
</dbReference>
<organism evidence="4">
    <name type="scientific">Drosophila sechellia</name>
    <name type="common">Fruit fly</name>
    <dbReference type="NCBI Taxonomy" id="7238"/>
    <lineage>
        <taxon>Eukaryota</taxon>
        <taxon>Metazoa</taxon>
        <taxon>Ecdysozoa</taxon>
        <taxon>Arthropoda</taxon>
        <taxon>Hexapoda</taxon>
        <taxon>Insecta</taxon>
        <taxon>Pterygota</taxon>
        <taxon>Neoptera</taxon>
        <taxon>Endopterygota</taxon>
        <taxon>Diptera</taxon>
        <taxon>Brachycera</taxon>
        <taxon>Muscomorpha</taxon>
        <taxon>Ephydroidea</taxon>
        <taxon>Drosophilidae</taxon>
        <taxon>Drosophila</taxon>
        <taxon>Sophophora</taxon>
    </lineage>
</organism>
<keyword evidence="4" id="KW-1185">Reference proteome</keyword>
<feature type="compositionally biased region" description="Basic and acidic residues" evidence="1">
    <location>
        <begin position="112"/>
        <end position="123"/>
    </location>
</feature>
<feature type="compositionally biased region" description="Basic and acidic residues" evidence="1">
    <location>
        <begin position="1"/>
        <end position="14"/>
    </location>
</feature>